<sequence>MAFTPINNHLVVFGRQLMLWIVMVLSPTPGGSGLTEIAFREYYNDLMLGSGTVLLIIFIWRIITYYMYLLAGIIIIPKWIEKSFVKHKP</sequence>
<gene>
    <name evidence="7" type="ORF">SDC9_208138</name>
</gene>
<evidence type="ECO:0000256" key="2">
    <source>
        <dbReference type="ARBA" id="ARBA00022475"/>
    </source>
</evidence>
<dbReference type="PANTHER" id="PTHR37693">
    <property type="entry name" value="PHOSPHATIDYLGLYCEROL LYSYLTRANSFERASE"/>
    <property type="match status" value="1"/>
</dbReference>
<evidence type="ECO:0008006" key="8">
    <source>
        <dbReference type="Google" id="ProtNLM"/>
    </source>
</evidence>
<keyword evidence="2" id="KW-1003">Cell membrane</keyword>
<evidence type="ECO:0000256" key="6">
    <source>
        <dbReference type="SAM" id="Phobius"/>
    </source>
</evidence>
<keyword evidence="3 6" id="KW-0812">Transmembrane</keyword>
<reference evidence="7" key="1">
    <citation type="submission" date="2019-08" db="EMBL/GenBank/DDBJ databases">
        <authorList>
            <person name="Kucharzyk K."/>
            <person name="Murdoch R.W."/>
            <person name="Higgins S."/>
            <person name="Loffler F."/>
        </authorList>
    </citation>
    <scope>NUCLEOTIDE SEQUENCE</scope>
</reference>
<feature type="transmembrane region" description="Helical" evidence="6">
    <location>
        <begin position="52"/>
        <end position="76"/>
    </location>
</feature>
<proteinExistence type="predicted"/>
<evidence type="ECO:0000313" key="7">
    <source>
        <dbReference type="EMBL" id="MPN60410.1"/>
    </source>
</evidence>
<name>A0A645JBF3_9ZZZZ</name>
<evidence type="ECO:0000256" key="5">
    <source>
        <dbReference type="ARBA" id="ARBA00023136"/>
    </source>
</evidence>
<evidence type="ECO:0000256" key="4">
    <source>
        <dbReference type="ARBA" id="ARBA00022989"/>
    </source>
</evidence>
<dbReference type="InterPro" id="IPR022791">
    <property type="entry name" value="L-PG_synthase/AglD"/>
</dbReference>
<feature type="transmembrane region" description="Helical" evidence="6">
    <location>
        <begin position="12"/>
        <end position="32"/>
    </location>
</feature>
<dbReference type="GO" id="GO:0005886">
    <property type="term" value="C:plasma membrane"/>
    <property type="evidence" value="ECO:0007669"/>
    <property type="project" value="UniProtKB-SubCell"/>
</dbReference>
<dbReference type="AlphaFoldDB" id="A0A645JBF3"/>
<dbReference type="EMBL" id="VSSQ01135650">
    <property type="protein sequence ID" value="MPN60410.1"/>
    <property type="molecule type" value="Genomic_DNA"/>
</dbReference>
<dbReference type="Pfam" id="PF03706">
    <property type="entry name" value="LPG_synthase_TM"/>
    <property type="match status" value="1"/>
</dbReference>
<keyword evidence="4 6" id="KW-1133">Transmembrane helix</keyword>
<accession>A0A645JBF3</accession>
<comment type="subcellular location">
    <subcellularLocation>
        <location evidence="1">Cell membrane</location>
        <topology evidence="1">Multi-pass membrane protein</topology>
    </subcellularLocation>
</comment>
<evidence type="ECO:0000256" key="3">
    <source>
        <dbReference type="ARBA" id="ARBA00022692"/>
    </source>
</evidence>
<comment type="caution">
    <text evidence="7">The sequence shown here is derived from an EMBL/GenBank/DDBJ whole genome shotgun (WGS) entry which is preliminary data.</text>
</comment>
<keyword evidence="5 6" id="KW-0472">Membrane</keyword>
<dbReference type="PANTHER" id="PTHR37693:SF1">
    <property type="entry name" value="INTEGRAL MEMBRANE PROTEIN"/>
    <property type="match status" value="1"/>
</dbReference>
<protein>
    <recommendedName>
        <fullName evidence="8">Phosphatidylglycerol lysyltransferase</fullName>
    </recommendedName>
</protein>
<evidence type="ECO:0000256" key="1">
    <source>
        <dbReference type="ARBA" id="ARBA00004651"/>
    </source>
</evidence>
<organism evidence="7">
    <name type="scientific">bioreactor metagenome</name>
    <dbReference type="NCBI Taxonomy" id="1076179"/>
    <lineage>
        <taxon>unclassified sequences</taxon>
        <taxon>metagenomes</taxon>
        <taxon>ecological metagenomes</taxon>
    </lineage>
</organism>